<keyword evidence="1" id="KW-0175">Coiled coil</keyword>
<keyword evidence="3" id="KW-1185">Reference proteome</keyword>
<dbReference type="Gene3D" id="1.20.5.300">
    <property type="match status" value="1"/>
</dbReference>
<evidence type="ECO:0000256" key="1">
    <source>
        <dbReference type="SAM" id="Coils"/>
    </source>
</evidence>
<feature type="coiled-coil region" evidence="1">
    <location>
        <begin position="19"/>
        <end position="46"/>
    </location>
</feature>
<dbReference type="PANTHER" id="PTHR36508:SF1">
    <property type="entry name" value="PROTEIN SLYX"/>
    <property type="match status" value="1"/>
</dbReference>
<dbReference type="PANTHER" id="PTHR36508">
    <property type="entry name" value="PROTEIN SLYX"/>
    <property type="match status" value="1"/>
</dbReference>
<dbReference type="InterPro" id="IPR007236">
    <property type="entry name" value="SlyX"/>
</dbReference>
<proteinExistence type="predicted"/>
<dbReference type="Pfam" id="PF04102">
    <property type="entry name" value="SlyX"/>
    <property type="match status" value="1"/>
</dbReference>
<accession>A0A7W2EF00</accession>
<dbReference type="EMBL" id="JACEZS010000003">
    <property type="protein sequence ID" value="MBA5604695.1"/>
    <property type="molecule type" value="Genomic_DNA"/>
</dbReference>
<evidence type="ECO:0000313" key="2">
    <source>
        <dbReference type="EMBL" id="MBA5604695.1"/>
    </source>
</evidence>
<evidence type="ECO:0000313" key="3">
    <source>
        <dbReference type="Proteomes" id="UP000566711"/>
    </source>
</evidence>
<protein>
    <submittedName>
        <fullName evidence="2">SlyX family protein</fullName>
    </submittedName>
</protein>
<name>A0A7W2EF00_9BURK</name>
<gene>
    <name evidence="2" type="ORF">H3H36_04885</name>
</gene>
<reference evidence="2 3" key="1">
    <citation type="submission" date="2020-07" db="EMBL/GenBank/DDBJ databases">
        <title>Novel species isolated from subtropical streams in China.</title>
        <authorList>
            <person name="Lu H."/>
        </authorList>
    </citation>
    <scope>NUCLEOTIDE SEQUENCE [LARGE SCALE GENOMIC DNA]</scope>
    <source>
        <strain evidence="2 3">FT3S</strain>
    </source>
</reference>
<sequence length="73" mass="8419">MQEPVVSNEERFIDIEIKLAHQEDLVEALNQRVYEQQQQLDKLELLCATLAQRLREQPQGGGAGLAHERPPHY</sequence>
<dbReference type="AlphaFoldDB" id="A0A7W2EF00"/>
<dbReference type="Proteomes" id="UP000566711">
    <property type="component" value="Unassembled WGS sequence"/>
</dbReference>
<organism evidence="2 3">
    <name type="scientific">Rugamonas fusca</name>
    <dbReference type="NCBI Taxonomy" id="2758568"/>
    <lineage>
        <taxon>Bacteria</taxon>
        <taxon>Pseudomonadati</taxon>
        <taxon>Pseudomonadota</taxon>
        <taxon>Betaproteobacteria</taxon>
        <taxon>Burkholderiales</taxon>
        <taxon>Oxalobacteraceae</taxon>
        <taxon>Telluria group</taxon>
        <taxon>Rugamonas</taxon>
    </lineage>
</organism>
<comment type="caution">
    <text evidence="2">The sequence shown here is derived from an EMBL/GenBank/DDBJ whole genome shotgun (WGS) entry which is preliminary data.</text>
</comment>